<gene>
    <name evidence="8" type="ORF">IWQ62_002743</name>
</gene>
<feature type="transmembrane region" description="Helical" evidence="7">
    <location>
        <begin position="94"/>
        <end position="119"/>
    </location>
</feature>
<proteinExistence type="predicted"/>
<keyword evidence="2" id="KW-0813">Transport</keyword>
<keyword evidence="5 7" id="KW-0472">Membrane</keyword>
<feature type="transmembrane region" description="Helical" evidence="7">
    <location>
        <begin position="219"/>
        <end position="240"/>
    </location>
</feature>
<dbReference type="InterPro" id="IPR036259">
    <property type="entry name" value="MFS_trans_sf"/>
</dbReference>
<dbReference type="AlphaFoldDB" id="A0A9W8E6W6"/>
<evidence type="ECO:0000256" key="2">
    <source>
        <dbReference type="ARBA" id="ARBA00022448"/>
    </source>
</evidence>
<dbReference type="GO" id="GO:0016020">
    <property type="term" value="C:membrane"/>
    <property type="evidence" value="ECO:0007669"/>
    <property type="project" value="UniProtKB-SubCell"/>
</dbReference>
<evidence type="ECO:0000256" key="7">
    <source>
        <dbReference type="SAM" id="Phobius"/>
    </source>
</evidence>
<dbReference type="Pfam" id="PF07690">
    <property type="entry name" value="MFS_1"/>
    <property type="match status" value="1"/>
</dbReference>
<reference evidence="8" key="1">
    <citation type="submission" date="2022-07" db="EMBL/GenBank/DDBJ databases">
        <title>Phylogenomic reconstructions and comparative analyses of Kickxellomycotina fungi.</title>
        <authorList>
            <person name="Reynolds N.K."/>
            <person name="Stajich J.E."/>
            <person name="Barry K."/>
            <person name="Grigoriev I.V."/>
            <person name="Crous P."/>
            <person name="Smith M.E."/>
        </authorList>
    </citation>
    <scope>NUCLEOTIDE SEQUENCE</scope>
    <source>
        <strain evidence="8">RSA 1196</strain>
    </source>
</reference>
<dbReference type="Gene3D" id="1.20.1250.20">
    <property type="entry name" value="MFS general substrate transporter like domains"/>
    <property type="match status" value="1"/>
</dbReference>
<accession>A0A9W8E6W6</accession>
<dbReference type="SUPFAM" id="SSF103473">
    <property type="entry name" value="MFS general substrate transporter"/>
    <property type="match status" value="1"/>
</dbReference>
<keyword evidence="9" id="KW-1185">Reference proteome</keyword>
<comment type="caution">
    <text evidence="8">The sequence shown here is derived from an EMBL/GenBank/DDBJ whole genome shotgun (WGS) entry which is preliminary data.</text>
</comment>
<sequence length="325" mass="34758">MVMHPLARFSSHPATTTATIDPTSSPAFSATPDESSHGASTPLEACITVPPTINNTTTTLTSTTAKAKETKAADSLPPIETSTAIKMMLTSWRLLMCFVTSFAASIVVTSVETILPIHAQTLFDMSPGPTGLLFIAMVLPNAVVSPILGHLAVRFRWDPHWTMCISILVLALMVPMIPLASAVWSLVITLIFTGVGAASVMFSPTLYMVGHMQERGIQCYSVLFALNNVFTSGGMLVGPIVSGNLFETLTFLQTNLVICGVLVGLALAVSYHKVKFYVTGGRIVHHPVPPSVDEGSDLQEYKVTGAKEVVINEEPEVQVNGRVTM</sequence>
<evidence type="ECO:0000256" key="3">
    <source>
        <dbReference type="ARBA" id="ARBA00022692"/>
    </source>
</evidence>
<keyword evidence="3 7" id="KW-0812">Transmembrane</keyword>
<evidence type="ECO:0000256" key="6">
    <source>
        <dbReference type="SAM" id="MobiDB-lite"/>
    </source>
</evidence>
<feature type="region of interest" description="Disordered" evidence="6">
    <location>
        <begin position="1"/>
        <end position="40"/>
    </location>
</feature>
<dbReference type="PANTHER" id="PTHR23506">
    <property type="entry name" value="GH10249P"/>
    <property type="match status" value="1"/>
</dbReference>
<feature type="transmembrane region" description="Helical" evidence="7">
    <location>
        <begin position="131"/>
        <end position="153"/>
    </location>
</feature>
<name>A0A9W8E6W6_9FUNG</name>
<feature type="compositionally biased region" description="Polar residues" evidence="6">
    <location>
        <begin position="12"/>
        <end position="28"/>
    </location>
</feature>
<dbReference type="OrthoDB" id="5086884at2759"/>
<evidence type="ECO:0000256" key="5">
    <source>
        <dbReference type="ARBA" id="ARBA00023136"/>
    </source>
</evidence>
<keyword evidence="4 7" id="KW-1133">Transmembrane helix</keyword>
<dbReference type="EMBL" id="JANBPY010000628">
    <property type="protein sequence ID" value="KAJ1965117.1"/>
    <property type="molecule type" value="Genomic_DNA"/>
</dbReference>
<evidence type="ECO:0000256" key="1">
    <source>
        <dbReference type="ARBA" id="ARBA00004141"/>
    </source>
</evidence>
<comment type="subcellular location">
    <subcellularLocation>
        <location evidence="1">Membrane</location>
        <topology evidence="1">Multi-pass membrane protein</topology>
    </subcellularLocation>
</comment>
<organism evidence="8 9">
    <name type="scientific">Dispira parvispora</name>
    <dbReference type="NCBI Taxonomy" id="1520584"/>
    <lineage>
        <taxon>Eukaryota</taxon>
        <taxon>Fungi</taxon>
        <taxon>Fungi incertae sedis</taxon>
        <taxon>Zoopagomycota</taxon>
        <taxon>Kickxellomycotina</taxon>
        <taxon>Dimargaritomycetes</taxon>
        <taxon>Dimargaritales</taxon>
        <taxon>Dimargaritaceae</taxon>
        <taxon>Dispira</taxon>
    </lineage>
</organism>
<dbReference type="InterPro" id="IPR011701">
    <property type="entry name" value="MFS"/>
</dbReference>
<feature type="transmembrane region" description="Helical" evidence="7">
    <location>
        <begin position="183"/>
        <end position="207"/>
    </location>
</feature>
<dbReference type="GO" id="GO:0022857">
    <property type="term" value="F:transmembrane transporter activity"/>
    <property type="evidence" value="ECO:0007669"/>
    <property type="project" value="InterPro"/>
</dbReference>
<feature type="transmembrane region" description="Helical" evidence="7">
    <location>
        <begin position="252"/>
        <end position="272"/>
    </location>
</feature>
<evidence type="ECO:0008006" key="10">
    <source>
        <dbReference type="Google" id="ProtNLM"/>
    </source>
</evidence>
<evidence type="ECO:0000256" key="4">
    <source>
        <dbReference type="ARBA" id="ARBA00022989"/>
    </source>
</evidence>
<feature type="transmembrane region" description="Helical" evidence="7">
    <location>
        <begin position="160"/>
        <end position="177"/>
    </location>
</feature>
<dbReference type="InterPro" id="IPR050930">
    <property type="entry name" value="MFS_Vesicular_Transporter"/>
</dbReference>
<evidence type="ECO:0000313" key="8">
    <source>
        <dbReference type="EMBL" id="KAJ1965117.1"/>
    </source>
</evidence>
<dbReference type="Proteomes" id="UP001150925">
    <property type="component" value="Unassembled WGS sequence"/>
</dbReference>
<protein>
    <recommendedName>
        <fullName evidence="10">MFS transporter</fullName>
    </recommendedName>
</protein>
<dbReference type="PANTHER" id="PTHR23506:SF23">
    <property type="entry name" value="GH10249P"/>
    <property type="match status" value="1"/>
</dbReference>
<evidence type="ECO:0000313" key="9">
    <source>
        <dbReference type="Proteomes" id="UP001150925"/>
    </source>
</evidence>